<dbReference type="InterPro" id="IPR011707">
    <property type="entry name" value="Cu-oxidase-like_N"/>
</dbReference>
<evidence type="ECO:0000256" key="4">
    <source>
        <dbReference type="ARBA" id="ARBA00010609"/>
    </source>
</evidence>
<comment type="similarity">
    <text evidence="4">Belongs to the multicopper oxidase family.</text>
</comment>
<dbReference type="InterPro" id="IPR045087">
    <property type="entry name" value="Cu-oxidase_fam"/>
</dbReference>
<dbReference type="EMBL" id="MG210944">
    <property type="protein sequence ID" value="AXY79772.1"/>
    <property type="molecule type" value="Genomic_DNA"/>
</dbReference>
<evidence type="ECO:0000256" key="5">
    <source>
        <dbReference type="ARBA" id="ARBA00012297"/>
    </source>
</evidence>
<evidence type="ECO:0000256" key="9">
    <source>
        <dbReference type="ARBA" id="ARBA00023002"/>
    </source>
</evidence>
<dbReference type="InterPro" id="IPR008972">
    <property type="entry name" value="Cupredoxin"/>
</dbReference>
<evidence type="ECO:0000256" key="3">
    <source>
        <dbReference type="ARBA" id="ARBA00004613"/>
    </source>
</evidence>
<keyword evidence="7" id="KW-0479">Metal-binding</keyword>
<evidence type="ECO:0000259" key="15">
    <source>
        <dbReference type="Pfam" id="PF00394"/>
    </source>
</evidence>
<gene>
    <name evidence="18" type="primary">Lac1</name>
</gene>
<accession>A0A385IAL8</accession>
<sequence>MSMIMSKLGALSRLSVLLVAMLSGGALAAVGPVTDLNIVNDNVSPDGFSREAVLAGGTFPGPLITGQKNDNFKINVVDQLTNPTMLTATSIHWHGFFQRGTNWADGGAFVNQCPIVAGNSFLYDFKADDQAGTYWYHSHLETQYCDGLRGAMVVYDPQDPHASLYDVDDESTVITLADWYHTPARLAGAVPRPDATLINGLGRWSGNPTSELAVIKVTPGKRYRFRLVSISCDPNFTFQIDGHSMTIIEADGQNTEPLPVDQIQIFAGQRYSFVLEANQAVGNYWMRASPNLIANGGSGFANGINSAILRYDGAPEEEPTTVQDTSTNELKEFNLRPLTDPAAPGEPSVGGVDFPLNLGLGFDRASGAFTVNGQSFTSPSVPVLLQILSGVQDPHDLLPSGNVYSLPANSAIEISIPALAIGGPHPFHLHGHAFSVVRSAGQSTYNYENPVRRDVVSIGSGSDNVTIRFRTDNPGPWFLHCHIDWHLQAGLAIVFAEDIPETSAANPVPQAWSDLCPEYEASLKA</sequence>
<keyword evidence="10" id="KW-0186">Copper</keyword>
<evidence type="ECO:0000256" key="10">
    <source>
        <dbReference type="ARBA" id="ARBA00023008"/>
    </source>
</evidence>
<feature type="signal peptide" evidence="14">
    <location>
        <begin position="1"/>
        <end position="28"/>
    </location>
</feature>
<evidence type="ECO:0000259" key="17">
    <source>
        <dbReference type="Pfam" id="PF07732"/>
    </source>
</evidence>
<evidence type="ECO:0000256" key="2">
    <source>
        <dbReference type="ARBA" id="ARBA00001935"/>
    </source>
</evidence>
<evidence type="ECO:0000256" key="12">
    <source>
        <dbReference type="ARBA" id="ARBA00023180"/>
    </source>
</evidence>
<feature type="chain" id="PRO_5017406645" description="laccase" evidence="14">
    <location>
        <begin position="29"/>
        <end position="525"/>
    </location>
</feature>
<organism evidence="18">
    <name type="scientific">Lignosus rhinocerus</name>
    <dbReference type="NCBI Taxonomy" id="483020"/>
    <lineage>
        <taxon>Eukaryota</taxon>
        <taxon>Fungi</taxon>
        <taxon>Dikarya</taxon>
        <taxon>Basidiomycota</taxon>
        <taxon>Agaricomycotina</taxon>
        <taxon>Agaricomycetes</taxon>
        <taxon>Polyporales</taxon>
        <taxon>Polyporaceae</taxon>
        <taxon>Lignosus</taxon>
    </lineage>
</organism>
<dbReference type="CDD" id="cd13856">
    <property type="entry name" value="CuRO_1_Tv-LCC_like"/>
    <property type="match status" value="1"/>
</dbReference>
<dbReference type="GO" id="GO:0052716">
    <property type="term" value="F:hydroquinone:oxygen oxidoreductase activity"/>
    <property type="evidence" value="ECO:0007669"/>
    <property type="project" value="UniProtKB-EC"/>
</dbReference>
<comment type="subcellular location">
    <subcellularLocation>
        <location evidence="3">Secreted</location>
    </subcellularLocation>
</comment>
<evidence type="ECO:0000256" key="14">
    <source>
        <dbReference type="SAM" id="SignalP"/>
    </source>
</evidence>
<dbReference type="GO" id="GO:0005576">
    <property type="term" value="C:extracellular region"/>
    <property type="evidence" value="ECO:0007669"/>
    <property type="project" value="UniProtKB-SubCell"/>
</dbReference>
<dbReference type="InterPro" id="IPR002355">
    <property type="entry name" value="Cu_oxidase_Cu_BS"/>
</dbReference>
<evidence type="ECO:0000313" key="18">
    <source>
        <dbReference type="EMBL" id="AXY79772.1"/>
    </source>
</evidence>
<keyword evidence="9" id="KW-0560">Oxidoreductase</keyword>
<dbReference type="Gene3D" id="2.60.40.420">
    <property type="entry name" value="Cupredoxins - blue copper proteins"/>
    <property type="match status" value="3"/>
</dbReference>
<dbReference type="CDD" id="cd13903">
    <property type="entry name" value="CuRO_3_Tv-LCC_like"/>
    <property type="match status" value="1"/>
</dbReference>
<reference evidence="18" key="1">
    <citation type="submission" date="2017-10" db="EMBL/GenBank/DDBJ databases">
        <title>Tiger milk mushroom (Lignosus rhinocerotis): laccases-based dyes decolorization assessment through in silico and in vitro analyses.</title>
        <authorList>
            <person name="Lee S.W."/>
            <person name="Logis J."/>
            <person name="Fatima A."/>
            <person name="Lim R.L.H."/>
            <person name="Ng S.T."/>
            <person name="Tan C.S."/>
            <person name="Fung S.Y."/>
            <person name="Tan N.H."/>
            <person name="Goh A.E.L."/>
            <person name="Tan Y.H."/>
            <person name="Lim C.S.Y."/>
        </authorList>
    </citation>
    <scope>NUCLEOTIDE SEQUENCE</scope>
</reference>
<dbReference type="PROSITE" id="PS00080">
    <property type="entry name" value="MULTICOPPER_OXIDASE2"/>
    <property type="match status" value="1"/>
</dbReference>
<comment type="catalytic activity">
    <reaction evidence="1">
        <text>4 hydroquinone + O2 = 4 benzosemiquinone + 2 H2O</text>
        <dbReference type="Rhea" id="RHEA:11276"/>
        <dbReference type="ChEBI" id="CHEBI:15377"/>
        <dbReference type="ChEBI" id="CHEBI:15379"/>
        <dbReference type="ChEBI" id="CHEBI:17594"/>
        <dbReference type="ChEBI" id="CHEBI:17977"/>
        <dbReference type="EC" id="1.10.3.2"/>
    </reaction>
</comment>
<protein>
    <recommendedName>
        <fullName evidence="5">laccase</fullName>
        <ecNumber evidence="5">1.10.3.2</ecNumber>
    </recommendedName>
</protein>
<dbReference type="PANTHER" id="PTHR11709:SF511">
    <property type="entry name" value="LACCASE"/>
    <property type="match status" value="1"/>
</dbReference>
<evidence type="ECO:0000256" key="1">
    <source>
        <dbReference type="ARBA" id="ARBA00000349"/>
    </source>
</evidence>
<dbReference type="InterPro" id="IPR011706">
    <property type="entry name" value="Cu-oxidase_C"/>
</dbReference>
<dbReference type="FunFam" id="2.60.40.420:FF:000045">
    <property type="entry name" value="Laccase 2"/>
    <property type="match status" value="1"/>
</dbReference>
<evidence type="ECO:0000256" key="7">
    <source>
        <dbReference type="ARBA" id="ARBA00022723"/>
    </source>
</evidence>
<proteinExistence type="inferred from homology"/>
<evidence type="ECO:0000256" key="6">
    <source>
        <dbReference type="ARBA" id="ARBA00022525"/>
    </source>
</evidence>
<keyword evidence="12" id="KW-0325">Glycoprotein</keyword>
<dbReference type="AlphaFoldDB" id="A0A385IAL8"/>
<evidence type="ECO:0000256" key="13">
    <source>
        <dbReference type="ARBA" id="ARBA00023185"/>
    </source>
</evidence>
<keyword evidence="6" id="KW-0964">Secreted</keyword>
<dbReference type="PANTHER" id="PTHR11709">
    <property type="entry name" value="MULTI-COPPER OXIDASE"/>
    <property type="match status" value="1"/>
</dbReference>
<keyword evidence="13" id="KW-0439">Lignin degradation</keyword>
<dbReference type="InterPro" id="IPR001117">
    <property type="entry name" value="Cu-oxidase_2nd"/>
</dbReference>
<comment type="cofactor">
    <cofactor evidence="2">
        <name>Cu cation</name>
        <dbReference type="ChEBI" id="CHEBI:23378"/>
    </cofactor>
</comment>
<evidence type="ECO:0000256" key="8">
    <source>
        <dbReference type="ARBA" id="ARBA00022737"/>
    </source>
</evidence>
<feature type="domain" description="Plastocyanin-like" evidence="15">
    <location>
        <begin position="170"/>
        <end position="314"/>
    </location>
</feature>
<feature type="domain" description="Plastocyanin-like" evidence="16">
    <location>
        <begin position="377"/>
        <end position="498"/>
    </location>
</feature>
<dbReference type="GO" id="GO:0046274">
    <property type="term" value="P:lignin catabolic process"/>
    <property type="evidence" value="ECO:0007669"/>
    <property type="project" value="UniProtKB-KW"/>
</dbReference>
<dbReference type="Pfam" id="PF07731">
    <property type="entry name" value="Cu-oxidase_2"/>
    <property type="match status" value="1"/>
</dbReference>
<name>A0A385IAL8_9APHY</name>
<keyword evidence="8" id="KW-0677">Repeat</keyword>
<dbReference type="FunFam" id="2.60.40.420:FF:000112">
    <property type="entry name" value="Laccase B"/>
    <property type="match status" value="1"/>
</dbReference>
<dbReference type="FunFam" id="2.60.40.420:FF:000125">
    <property type="entry name" value="Laccase 2"/>
    <property type="match status" value="1"/>
</dbReference>
<dbReference type="InterPro" id="IPR033138">
    <property type="entry name" value="Cu_oxidase_CS"/>
</dbReference>
<dbReference type="GO" id="GO:0005507">
    <property type="term" value="F:copper ion binding"/>
    <property type="evidence" value="ECO:0007669"/>
    <property type="project" value="InterPro"/>
</dbReference>
<dbReference type="Pfam" id="PF00394">
    <property type="entry name" value="Cu-oxidase"/>
    <property type="match status" value="1"/>
</dbReference>
<feature type="domain" description="Plastocyanin-like" evidence="17">
    <location>
        <begin position="40"/>
        <end position="158"/>
    </location>
</feature>
<keyword evidence="11" id="KW-1015">Disulfide bond</keyword>
<evidence type="ECO:0000259" key="16">
    <source>
        <dbReference type="Pfam" id="PF07731"/>
    </source>
</evidence>
<evidence type="ECO:0000256" key="11">
    <source>
        <dbReference type="ARBA" id="ARBA00023157"/>
    </source>
</evidence>
<dbReference type="Pfam" id="PF07732">
    <property type="entry name" value="Cu-oxidase_3"/>
    <property type="match status" value="1"/>
</dbReference>
<dbReference type="SUPFAM" id="SSF49503">
    <property type="entry name" value="Cupredoxins"/>
    <property type="match status" value="3"/>
</dbReference>
<dbReference type="EC" id="1.10.3.2" evidence="5"/>
<dbReference type="PROSITE" id="PS00079">
    <property type="entry name" value="MULTICOPPER_OXIDASE1"/>
    <property type="match status" value="2"/>
</dbReference>
<keyword evidence="14" id="KW-0732">Signal</keyword>